<dbReference type="InterPro" id="IPR041578">
    <property type="entry name" value="PIN_8"/>
</dbReference>
<evidence type="ECO:0000259" key="1">
    <source>
        <dbReference type="Pfam" id="PF18476"/>
    </source>
</evidence>
<organism evidence="2 3">
    <name type="scientific">Alkaliphilus pronyensis</name>
    <dbReference type="NCBI Taxonomy" id="1482732"/>
    <lineage>
        <taxon>Bacteria</taxon>
        <taxon>Bacillati</taxon>
        <taxon>Bacillota</taxon>
        <taxon>Clostridia</taxon>
        <taxon>Peptostreptococcales</taxon>
        <taxon>Natronincolaceae</taxon>
        <taxon>Alkaliphilus</taxon>
    </lineage>
</organism>
<name>A0A6I0F4E8_9FIRM</name>
<evidence type="ECO:0000313" key="3">
    <source>
        <dbReference type="Proteomes" id="UP000432715"/>
    </source>
</evidence>
<dbReference type="EMBL" id="WBZC01000012">
    <property type="protein sequence ID" value="KAB3536242.1"/>
    <property type="molecule type" value="Genomic_DNA"/>
</dbReference>
<evidence type="ECO:0000313" key="2">
    <source>
        <dbReference type="EMBL" id="KAB3536242.1"/>
    </source>
</evidence>
<keyword evidence="3" id="KW-1185">Reference proteome</keyword>
<dbReference type="Pfam" id="PF18476">
    <property type="entry name" value="PIN_8"/>
    <property type="match status" value="1"/>
</dbReference>
<dbReference type="AlphaFoldDB" id="A0A6I0F4E8"/>
<sequence>MDHSEYKMVLEQEPLIILDANVLLELYRVSEYACNGLIEKIENVLSFIWLPSQVRDEYHRNYRHIQSKMDKRFVELSKGFDKSITEFKKSAKDDIKSVINGLKRYSYKEDDVKELIDFESEFEVELRKIVDLGKNFDSKLSKLQTKDMIEKQKNAVDNLVKKFNYGLPLTLERKLQIAREGELRYKYKIPPGFKDEETKDHRDGLDKFGDLFLWKEVLEYASKADNDNVILVTNDAKEDWKIKKNGSKFRPELYREFNDYCPDKQIHFMNLSDFYSLSEHVDNLIKLEINADTYVRNHLFGEIQEEIQDKLFGYFIEHDFTDMHDDYYRNNNGDAERLDDLKLEEVKVIVDELEVEYALSVSLPAISYVSYEDNEGMVFSLGDISADVVARVIVTFDLKDGKRVNSSRSIELEDFELQNIYSRDLYDVYADDESTAHAEQMEALEEYYNH</sequence>
<reference evidence="2 3" key="1">
    <citation type="submission" date="2019-10" db="EMBL/GenBank/DDBJ databases">
        <title>Alkaliphilus serpentinus sp. nov. and Alkaliphilus pronyensis sp. nov., two novel anaerobic alkaliphilic species isolated from the serpentinized-hosted hydrothermal field of the Prony Bay (New Caledonia).</title>
        <authorList>
            <person name="Postec A."/>
        </authorList>
    </citation>
    <scope>NUCLEOTIDE SEQUENCE [LARGE SCALE GENOMIC DNA]</scope>
    <source>
        <strain evidence="2 3">LacV</strain>
    </source>
</reference>
<dbReference type="Proteomes" id="UP000432715">
    <property type="component" value="Unassembled WGS sequence"/>
</dbReference>
<protein>
    <recommendedName>
        <fullName evidence="1">PIN like domain-containing protein</fullName>
    </recommendedName>
</protein>
<dbReference type="OrthoDB" id="9182727at2"/>
<gene>
    <name evidence="2" type="ORF">F8154_03960</name>
</gene>
<accession>A0A6I0F4E8</accession>
<proteinExistence type="predicted"/>
<dbReference type="RefSeq" id="WP_151860298.1">
    <property type="nucleotide sequence ID" value="NZ_WBZC01000012.1"/>
</dbReference>
<comment type="caution">
    <text evidence="2">The sequence shown here is derived from an EMBL/GenBank/DDBJ whole genome shotgun (WGS) entry which is preliminary data.</text>
</comment>
<feature type="domain" description="PIN like" evidence="1">
    <location>
        <begin position="15"/>
        <end position="252"/>
    </location>
</feature>